<dbReference type="InterPro" id="IPR001173">
    <property type="entry name" value="Glyco_trans_2-like"/>
</dbReference>
<evidence type="ECO:0000256" key="1">
    <source>
        <dbReference type="SAM" id="Phobius"/>
    </source>
</evidence>
<dbReference type="AlphaFoldDB" id="A0A1G2F715"/>
<keyword evidence="1" id="KW-0812">Transmembrane</keyword>
<accession>A0A1G2F715</accession>
<evidence type="ECO:0000259" key="2">
    <source>
        <dbReference type="Pfam" id="PF00535"/>
    </source>
</evidence>
<sequence>MKISILIPCHNEEKSIEKCVESCLAQTRKPDQILVVNDGSTDNTAKILESFGDKIEVVAIEHATGNKSYAQERGLQYITGDIFVATDGDTFLDREFVRLIEQDFEQNPRLAAVGGYVRSLKYNWLTACREIDYTFGQDLNKSAQANLSFLFVIPGCAGAFRTDIFRKYIKFDHDTLTEDLDFTYKLHLNYFKIKYDKKAICYTQDPFTLKAYINQMRRWYGGGWQNLMKNFWVIRRPANALELSLMYIEGIVFSACLFLLPLINIIYFGYFISGYLAFAVVLGVYSSIRKKRADLFFYSPLYLVMIFINAWIFLEQLVKEVILGRKNLNWFKPERFSNDTAI</sequence>
<dbReference type="InterPro" id="IPR029044">
    <property type="entry name" value="Nucleotide-diphossugar_trans"/>
</dbReference>
<dbReference type="Proteomes" id="UP000179099">
    <property type="component" value="Unassembled WGS sequence"/>
</dbReference>
<gene>
    <name evidence="3" type="ORF">A2Y98_03765</name>
</gene>
<dbReference type="PANTHER" id="PTHR43630:SF2">
    <property type="entry name" value="GLYCOSYLTRANSFERASE"/>
    <property type="match status" value="1"/>
</dbReference>
<feature type="transmembrane region" description="Helical" evidence="1">
    <location>
        <begin position="266"/>
        <end position="288"/>
    </location>
</feature>
<dbReference type="CDD" id="cd06423">
    <property type="entry name" value="CESA_like"/>
    <property type="match status" value="1"/>
</dbReference>
<dbReference type="STRING" id="1801992.A2Y98_03765"/>
<dbReference type="EMBL" id="MHMW01000030">
    <property type="protein sequence ID" value="OGZ33410.1"/>
    <property type="molecule type" value="Genomic_DNA"/>
</dbReference>
<keyword evidence="1" id="KW-0472">Membrane</keyword>
<organism evidence="3 4">
    <name type="scientific">Candidatus Portnoybacteria bacterium RBG_19FT_COMBO_36_7</name>
    <dbReference type="NCBI Taxonomy" id="1801992"/>
    <lineage>
        <taxon>Bacteria</taxon>
        <taxon>Candidatus Portnoyibacteriota</taxon>
    </lineage>
</organism>
<proteinExistence type="predicted"/>
<feature type="domain" description="Glycosyltransferase 2-like" evidence="2">
    <location>
        <begin position="4"/>
        <end position="161"/>
    </location>
</feature>
<protein>
    <recommendedName>
        <fullName evidence="2">Glycosyltransferase 2-like domain-containing protein</fullName>
    </recommendedName>
</protein>
<dbReference type="SUPFAM" id="SSF53448">
    <property type="entry name" value="Nucleotide-diphospho-sugar transferases"/>
    <property type="match status" value="1"/>
</dbReference>
<evidence type="ECO:0000313" key="4">
    <source>
        <dbReference type="Proteomes" id="UP000179099"/>
    </source>
</evidence>
<evidence type="ECO:0000313" key="3">
    <source>
        <dbReference type="EMBL" id="OGZ33410.1"/>
    </source>
</evidence>
<feature type="transmembrane region" description="Helical" evidence="1">
    <location>
        <begin position="295"/>
        <end position="314"/>
    </location>
</feature>
<keyword evidence="1" id="KW-1133">Transmembrane helix</keyword>
<dbReference type="PANTHER" id="PTHR43630">
    <property type="entry name" value="POLY-BETA-1,6-N-ACETYL-D-GLUCOSAMINE SYNTHASE"/>
    <property type="match status" value="1"/>
</dbReference>
<dbReference type="Pfam" id="PF00535">
    <property type="entry name" value="Glycos_transf_2"/>
    <property type="match status" value="1"/>
</dbReference>
<name>A0A1G2F715_9BACT</name>
<reference evidence="3 4" key="1">
    <citation type="journal article" date="2016" name="Nat. Commun.">
        <title>Thousands of microbial genomes shed light on interconnected biogeochemical processes in an aquifer system.</title>
        <authorList>
            <person name="Anantharaman K."/>
            <person name="Brown C.T."/>
            <person name="Hug L.A."/>
            <person name="Sharon I."/>
            <person name="Castelle C.J."/>
            <person name="Probst A.J."/>
            <person name="Thomas B.C."/>
            <person name="Singh A."/>
            <person name="Wilkins M.J."/>
            <person name="Karaoz U."/>
            <person name="Brodie E.L."/>
            <person name="Williams K.H."/>
            <person name="Hubbard S.S."/>
            <person name="Banfield J.F."/>
        </authorList>
    </citation>
    <scope>NUCLEOTIDE SEQUENCE [LARGE SCALE GENOMIC DNA]</scope>
</reference>
<comment type="caution">
    <text evidence="3">The sequence shown here is derived from an EMBL/GenBank/DDBJ whole genome shotgun (WGS) entry which is preliminary data.</text>
</comment>
<dbReference type="Gene3D" id="3.90.550.10">
    <property type="entry name" value="Spore Coat Polysaccharide Biosynthesis Protein SpsA, Chain A"/>
    <property type="match status" value="1"/>
</dbReference>
<feature type="transmembrane region" description="Helical" evidence="1">
    <location>
        <begin position="238"/>
        <end position="260"/>
    </location>
</feature>